<dbReference type="Proteomes" id="UP000199182">
    <property type="component" value="Unassembled WGS sequence"/>
</dbReference>
<dbReference type="EMBL" id="FNID01000025">
    <property type="protein sequence ID" value="SDN61489.1"/>
    <property type="molecule type" value="Genomic_DNA"/>
</dbReference>
<name>A0A1H0CUD3_9FIRM</name>
<gene>
    <name evidence="3" type="ORF">SAMN05192585_12510</name>
</gene>
<evidence type="ECO:0000313" key="3">
    <source>
        <dbReference type="EMBL" id="SDN61489.1"/>
    </source>
</evidence>
<accession>A0A1H0CUD3</accession>
<dbReference type="AlphaFoldDB" id="A0A1H0CUD3"/>
<proteinExistence type="predicted"/>
<evidence type="ECO:0000313" key="4">
    <source>
        <dbReference type="Proteomes" id="UP000199182"/>
    </source>
</evidence>
<feature type="region of interest" description="Disordered" evidence="2">
    <location>
        <begin position="268"/>
        <end position="299"/>
    </location>
</feature>
<dbReference type="RefSeq" id="WP_092641306.1">
    <property type="nucleotide sequence ID" value="NZ_FNID01000025.1"/>
</dbReference>
<protein>
    <submittedName>
        <fullName evidence="3">Uncharacterized protein</fullName>
    </submittedName>
</protein>
<organism evidence="3 4">
    <name type="scientific">Acetanaerobacterium elongatum</name>
    <dbReference type="NCBI Taxonomy" id="258515"/>
    <lineage>
        <taxon>Bacteria</taxon>
        <taxon>Bacillati</taxon>
        <taxon>Bacillota</taxon>
        <taxon>Clostridia</taxon>
        <taxon>Eubacteriales</taxon>
        <taxon>Oscillospiraceae</taxon>
        <taxon>Acetanaerobacterium</taxon>
    </lineage>
</organism>
<sequence length="370" mass="41749">MGVNKNIRVTVAGDDKKDVTIYIKKAVKAAQNNGAEQDDNLAKISELERDYRTMADRFNREQGLSLHLEGECNRLKAELERHKAIAVQKEAEAAQLLQELQETREENKALIEKAEMLEKQCAQLDALRHQLGGLITETKRKTERYAPSDSSEAQAEQPAGRKQDFFRRDINDFRKNLSELEKQIAGGFADISTFIDNAHLEIENEPSSLFEADIPELFDYNEPFYYAQPDDSANAAPVLEVEATLVESMEDSSGIQKSLQGEAGAVEALPLQPENKPIENNPAASEDKADEQQTEEEPARRLNWLNFKLRRETVRADELHSSQSLKPAEDDFVEDTLTADPLFSSPIWADEIPAGEGGFRKRFHEHRSHS</sequence>
<reference evidence="3 4" key="1">
    <citation type="submission" date="2016-10" db="EMBL/GenBank/DDBJ databases">
        <authorList>
            <person name="de Groot N.N."/>
        </authorList>
    </citation>
    <scope>NUCLEOTIDE SEQUENCE [LARGE SCALE GENOMIC DNA]</scope>
    <source>
        <strain evidence="3 4">CGMCC 1.5012</strain>
    </source>
</reference>
<evidence type="ECO:0000256" key="1">
    <source>
        <dbReference type="SAM" id="Coils"/>
    </source>
</evidence>
<feature type="coiled-coil region" evidence="1">
    <location>
        <begin position="72"/>
        <end position="127"/>
    </location>
</feature>
<feature type="region of interest" description="Disordered" evidence="2">
    <location>
        <begin position="138"/>
        <end position="165"/>
    </location>
</feature>
<keyword evidence="1" id="KW-0175">Coiled coil</keyword>
<keyword evidence="4" id="KW-1185">Reference proteome</keyword>
<evidence type="ECO:0000256" key="2">
    <source>
        <dbReference type="SAM" id="MobiDB-lite"/>
    </source>
</evidence>